<feature type="disulfide bond" evidence="11">
    <location>
        <begin position="1340"/>
        <end position="1350"/>
    </location>
</feature>
<feature type="disulfide bond" evidence="11">
    <location>
        <begin position="763"/>
        <end position="824"/>
    </location>
</feature>
<dbReference type="PROSITE" id="PS50287">
    <property type="entry name" value="SRCR_2"/>
    <property type="match status" value="15"/>
</dbReference>
<reference evidence="14" key="2">
    <citation type="submission" date="2025-09" db="UniProtKB">
        <authorList>
            <consortium name="Ensembl"/>
        </authorList>
    </citation>
    <scope>IDENTIFICATION</scope>
</reference>
<feature type="disulfide bond" evidence="11">
    <location>
        <begin position="1636"/>
        <end position="1697"/>
    </location>
</feature>
<feature type="disulfide bond" evidence="11">
    <location>
        <begin position="325"/>
        <end position="386"/>
    </location>
</feature>
<dbReference type="GO" id="GO:0004252">
    <property type="term" value="F:serine-type endopeptidase activity"/>
    <property type="evidence" value="ECO:0007669"/>
    <property type="project" value="TreeGrafter"/>
</dbReference>
<feature type="disulfide bond" evidence="11">
    <location>
        <begin position="655"/>
        <end position="716"/>
    </location>
</feature>
<feature type="disulfide bond" evidence="11">
    <location>
        <begin position="871"/>
        <end position="932"/>
    </location>
</feature>
<feature type="disulfide bond" evidence="11">
    <location>
        <begin position="1419"/>
        <end position="1480"/>
    </location>
</feature>
<feature type="disulfide bond" evidence="11">
    <location>
        <begin position="466"/>
        <end position="476"/>
    </location>
</feature>
<feature type="disulfide bond" evidence="11">
    <location>
        <begin position="1089"/>
        <end position="1150"/>
    </location>
</feature>
<dbReference type="PANTHER" id="PTHR48071">
    <property type="entry name" value="SRCR DOMAIN-CONTAINING PROTEIN"/>
    <property type="match status" value="1"/>
</dbReference>
<dbReference type="FunFam" id="3.10.250.10:FF:000002">
    <property type="entry name" value="Scavenger receptor cysteine-rich type 1 protein M130"/>
    <property type="match status" value="3"/>
</dbReference>
<dbReference type="FunFam" id="3.10.250.10:FF:000007">
    <property type="entry name" value="Soluble scavenger receptor cysteine-rich domain-containing protein SSC5D"/>
    <property type="match status" value="7"/>
</dbReference>
<feature type="disulfide bond" evidence="11">
    <location>
        <begin position="1623"/>
        <end position="1687"/>
    </location>
</feature>
<feature type="domain" description="SRCR" evidence="13">
    <location>
        <begin position="397"/>
        <end position="497"/>
    </location>
</feature>
<feature type="disulfide bond" evidence="11">
    <location>
        <begin position="1560"/>
        <end position="1570"/>
    </location>
</feature>
<feature type="disulfide bond" evidence="11">
    <location>
        <begin position="794"/>
        <end position="804"/>
    </location>
</feature>
<feature type="disulfide bond" evidence="11">
    <location>
        <begin position="1450"/>
        <end position="1460"/>
    </location>
</feature>
<feature type="domain" description="SRCR" evidence="13">
    <location>
        <begin position="1161"/>
        <end position="1261"/>
    </location>
</feature>
<feature type="disulfide bond" evidence="11">
    <location>
        <begin position="750"/>
        <end position="814"/>
    </location>
</feature>
<feature type="disulfide bond" evidence="11">
    <location>
        <begin position="979"/>
        <end position="1040"/>
    </location>
</feature>
<keyword evidence="12" id="KW-1133">Transmembrane helix</keyword>
<feature type="disulfide bond" evidence="11">
    <location>
        <begin position="686"/>
        <end position="696"/>
    </location>
</feature>
<dbReference type="FunFam" id="3.10.250.10:FF:000006">
    <property type="entry name" value="neurotrypsin isoform X2"/>
    <property type="match status" value="2"/>
</dbReference>
<dbReference type="InterPro" id="IPR001190">
    <property type="entry name" value="SRCR"/>
</dbReference>
<dbReference type="PROSITE" id="PS00420">
    <property type="entry name" value="SRCR_1"/>
    <property type="match status" value="10"/>
</dbReference>
<feature type="disulfide bond" evidence="11">
    <location>
        <begin position="532"/>
        <end position="596"/>
    </location>
</feature>
<feature type="disulfide bond" evidence="11">
    <location>
        <begin position="435"/>
        <end position="496"/>
    </location>
</feature>
<dbReference type="FunFam" id="3.10.250.10:FF:000003">
    <property type="entry name" value="Deleted in malignant brain tumors 1"/>
    <property type="match status" value="1"/>
</dbReference>
<feature type="disulfide bond" evidence="11">
    <location>
        <begin position="1186"/>
        <end position="1250"/>
    </location>
</feature>
<feature type="disulfide bond" evidence="11">
    <location>
        <begin position="966"/>
        <end position="1030"/>
    </location>
</feature>
<feature type="domain" description="SRCR" evidence="13">
    <location>
        <begin position="1491"/>
        <end position="1591"/>
    </location>
</feature>
<feature type="disulfide bond" evidence="11">
    <location>
        <begin position="1296"/>
        <end position="1360"/>
    </location>
</feature>
<evidence type="ECO:0000259" key="13">
    <source>
        <dbReference type="PROSITE" id="PS50287"/>
    </source>
</evidence>
<feature type="disulfide bond" evidence="11">
    <location>
        <begin position="356"/>
        <end position="366"/>
    </location>
</feature>
<comment type="subcellular location">
    <subcellularLocation>
        <location evidence="1">Secreted</location>
    </subcellularLocation>
</comment>
<evidence type="ECO:0000256" key="5">
    <source>
        <dbReference type="ARBA" id="ARBA00023157"/>
    </source>
</evidence>
<feature type="disulfide bond" evidence="11">
    <location>
        <begin position="545"/>
        <end position="606"/>
    </location>
</feature>
<feature type="domain" description="SRCR" evidence="13">
    <location>
        <begin position="1381"/>
        <end position="1481"/>
    </location>
</feature>
<keyword evidence="12" id="KW-0812">Transmembrane</keyword>
<feature type="disulfide bond" evidence="11">
    <location>
        <begin position="422"/>
        <end position="486"/>
    </location>
</feature>
<dbReference type="PANTHER" id="PTHR48071:SF15">
    <property type="entry name" value="SRCR DOMAIN-CONTAINING PROTEIN"/>
    <property type="match status" value="1"/>
</dbReference>
<comment type="subunit">
    <text evidence="9">Interacts with LGALS1 and laminin.</text>
</comment>
<feature type="domain" description="SRCR" evidence="13">
    <location>
        <begin position="1271"/>
        <end position="1371"/>
    </location>
</feature>
<evidence type="ECO:0000256" key="11">
    <source>
        <dbReference type="PROSITE-ProRule" id="PRU00196"/>
    </source>
</evidence>
<comment type="function">
    <text evidence="8">Binds to extracellular matrix proteins. Binds to pathogen-associated molecular patterns (PAMPs) present on the cell walls of Gram-positive and Gram-negative bacteria and fungi, behaving as a pattern recognition receptor (PRR). Induces bacterial and fungal aggregation and subsequent inhibition of PAMP-induced cytokine release. Does not possess intrinsic bactericidal activity. May play a role in the innate defense and homeostasis of certain epithelial surfaces.</text>
</comment>
<dbReference type="Gene3D" id="3.10.250.10">
    <property type="entry name" value="SRCR-like domain"/>
    <property type="match status" value="15"/>
</dbReference>
<evidence type="ECO:0000256" key="12">
    <source>
        <dbReference type="SAM" id="Phobius"/>
    </source>
</evidence>
<feature type="disulfide bond" evidence="11">
    <location>
        <begin position="202"/>
        <end position="266"/>
    </location>
</feature>
<feature type="disulfide bond" evidence="11">
    <location>
        <begin position="312"/>
        <end position="376"/>
    </location>
</feature>
<feature type="disulfide bond" evidence="11">
    <location>
        <begin position="576"/>
        <end position="586"/>
    </location>
</feature>
<keyword evidence="3" id="KW-0732">Signal</keyword>
<keyword evidence="6" id="KW-0675">Receptor</keyword>
<organism evidence="14 15">
    <name type="scientific">Pelusios castaneus</name>
    <name type="common">West African mud turtle</name>
    <dbReference type="NCBI Taxonomy" id="367368"/>
    <lineage>
        <taxon>Eukaryota</taxon>
        <taxon>Metazoa</taxon>
        <taxon>Chordata</taxon>
        <taxon>Craniata</taxon>
        <taxon>Vertebrata</taxon>
        <taxon>Euteleostomi</taxon>
        <taxon>Archelosauria</taxon>
        <taxon>Testudinata</taxon>
        <taxon>Testudines</taxon>
        <taxon>Pleurodira</taxon>
        <taxon>Pelomedusidae</taxon>
        <taxon>Pelusios</taxon>
    </lineage>
</organism>
<evidence type="ECO:0000256" key="2">
    <source>
        <dbReference type="ARBA" id="ARBA00022525"/>
    </source>
</evidence>
<name>A0A8C8SMZ0_9SAUR</name>
<evidence type="ECO:0000256" key="4">
    <source>
        <dbReference type="ARBA" id="ARBA00022737"/>
    </source>
</evidence>
<accession>A0A8C8SMZ0</accession>
<keyword evidence="15" id="KW-1185">Reference proteome</keyword>
<evidence type="ECO:0000256" key="1">
    <source>
        <dbReference type="ARBA" id="ARBA00004613"/>
    </source>
</evidence>
<feature type="disulfide bond" evidence="11">
    <location>
        <begin position="1199"/>
        <end position="1260"/>
    </location>
</feature>
<evidence type="ECO:0000256" key="9">
    <source>
        <dbReference type="ARBA" id="ARBA00064153"/>
    </source>
</evidence>
<feature type="domain" description="SRCR" evidence="13">
    <location>
        <begin position="617"/>
        <end position="717"/>
    </location>
</feature>
<feature type="disulfide bond" evidence="11">
    <location>
        <begin position="858"/>
        <end position="922"/>
    </location>
</feature>
<dbReference type="PRINTS" id="PR00258">
    <property type="entry name" value="SPERACTRCPTR"/>
</dbReference>
<feature type="disulfide bond" evidence="11">
    <location>
        <begin position="1076"/>
        <end position="1140"/>
    </location>
</feature>
<evidence type="ECO:0000313" key="14">
    <source>
        <dbReference type="Ensembl" id="ENSPCEP00000023079.1"/>
    </source>
</evidence>
<feature type="disulfide bond" evidence="11">
    <location>
        <begin position="1230"/>
        <end position="1240"/>
    </location>
</feature>
<feature type="disulfide bond" evidence="11">
    <location>
        <begin position="1010"/>
        <end position="1020"/>
    </location>
</feature>
<dbReference type="Proteomes" id="UP000694393">
    <property type="component" value="Unplaced"/>
</dbReference>
<feature type="disulfide bond" evidence="11">
    <location>
        <begin position="92"/>
        <end position="156"/>
    </location>
</feature>
<feature type="domain" description="SRCR" evidence="13">
    <location>
        <begin position="507"/>
        <end position="607"/>
    </location>
</feature>
<reference evidence="14" key="1">
    <citation type="submission" date="2025-08" db="UniProtKB">
        <authorList>
            <consortium name="Ensembl"/>
        </authorList>
    </citation>
    <scope>IDENTIFICATION</scope>
</reference>
<evidence type="ECO:0000256" key="7">
    <source>
        <dbReference type="ARBA" id="ARBA00023180"/>
    </source>
</evidence>
<keyword evidence="2" id="KW-0964">Secreted</keyword>
<feature type="disulfide bond" evidence="11">
    <location>
        <begin position="642"/>
        <end position="706"/>
    </location>
</feature>
<proteinExistence type="predicted"/>
<feature type="disulfide bond" evidence="11">
    <location>
        <begin position="105"/>
        <end position="166"/>
    </location>
</feature>
<dbReference type="GO" id="GO:0031638">
    <property type="term" value="P:zymogen activation"/>
    <property type="evidence" value="ECO:0007669"/>
    <property type="project" value="TreeGrafter"/>
</dbReference>
<feature type="disulfide bond" evidence="11">
    <location>
        <begin position="1406"/>
        <end position="1470"/>
    </location>
</feature>
<dbReference type="SUPFAM" id="SSF56487">
    <property type="entry name" value="SRCR-like"/>
    <property type="match status" value="15"/>
</dbReference>
<feature type="disulfide bond" evidence="11">
    <location>
        <begin position="1309"/>
        <end position="1370"/>
    </location>
</feature>
<feature type="transmembrane region" description="Helical" evidence="12">
    <location>
        <begin position="1704"/>
        <end position="1726"/>
    </location>
</feature>
<dbReference type="Ensembl" id="ENSPCET00000023851.1">
    <property type="protein sequence ID" value="ENSPCEP00000023079.1"/>
    <property type="gene ID" value="ENSPCEG00000017571.1"/>
</dbReference>
<feature type="domain" description="SRCR" evidence="13">
    <location>
        <begin position="287"/>
        <end position="387"/>
    </location>
</feature>
<feature type="disulfide bond" evidence="11">
    <location>
        <begin position="1516"/>
        <end position="1580"/>
    </location>
</feature>
<evidence type="ECO:0000256" key="10">
    <source>
        <dbReference type="ARBA" id="ARBA00069168"/>
    </source>
</evidence>
<feature type="domain" description="SRCR" evidence="13">
    <location>
        <begin position="177"/>
        <end position="277"/>
    </location>
</feature>
<keyword evidence="5 11" id="KW-1015">Disulfide bond</keyword>
<feature type="domain" description="SRCR" evidence="13">
    <location>
        <begin position="725"/>
        <end position="825"/>
    </location>
</feature>
<protein>
    <recommendedName>
        <fullName evidence="10">Soluble scavenger receptor cysteine-rich domain-containing protein SSC5D</fullName>
    </recommendedName>
</protein>
<dbReference type="GO" id="GO:0005615">
    <property type="term" value="C:extracellular space"/>
    <property type="evidence" value="ECO:0007669"/>
    <property type="project" value="TreeGrafter"/>
</dbReference>
<feature type="disulfide bond" evidence="11">
    <location>
        <begin position="902"/>
        <end position="912"/>
    </location>
</feature>
<evidence type="ECO:0000256" key="6">
    <source>
        <dbReference type="ARBA" id="ARBA00023170"/>
    </source>
</evidence>
<feature type="disulfide bond" evidence="11">
    <location>
        <begin position="136"/>
        <end position="146"/>
    </location>
</feature>
<feature type="disulfide bond" evidence="11">
    <location>
        <begin position="246"/>
        <end position="256"/>
    </location>
</feature>
<keyword evidence="4" id="KW-0677">Repeat</keyword>
<feature type="disulfide bond" evidence="11">
    <location>
        <begin position="1529"/>
        <end position="1590"/>
    </location>
</feature>
<feature type="disulfide bond" evidence="11">
    <location>
        <begin position="1120"/>
        <end position="1130"/>
    </location>
</feature>
<feature type="disulfide bond" evidence="11">
    <location>
        <begin position="215"/>
        <end position="276"/>
    </location>
</feature>
<feature type="domain" description="SRCR" evidence="13">
    <location>
        <begin position="1598"/>
        <end position="1698"/>
    </location>
</feature>
<dbReference type="GO" id="GO:0005886">
    <property type="term" value="C:plasma membrane"/>
    <property type="evidence" value="ECO:0007669"/>
    <property type="project" value="TreeGrafter"/>
</dbReference>
<evidence type="ECO:0000313" key="15">
    <source>
        <dbReference type="Proteomes" id="UP000694393"/>
    </source>
</evidence>
<dbReference type="FunFam" id="3.10.250.10:FF:000009">
    <property type="entry name" value="WC1"/>
    <property type="match status" value="1"/>
</dbReference>
<dbReference type="Pfam" id="PF00530">
    <property type="entry name" value="SRCR"/>
    <property type="match status" value="15"/>
</dbReference>
<feature type="domain" description="SRCR" evidence="13">
    <location>
        <begin position="1051"/>
        <end position="1151"/>
    </location>
</feature>
<feature type="domain" description="SRCR" evidence="13">
    <location>
        <begin position="941"/>
        <end position="1041"/>
    </location>
</feature>
<dbReference type="InterPro" id="IPR036772">
    <property type="entry name" value="SRCR-like_dom_sf"/>
</dbReference>
<keyword evidence="12" id="KW-0472">Membrane</keyword>
<evidence type="ECO:0000256" key="8">
    <source>
        <dbReference type="ARBA" id="ARBA00058074"/>
    </source>
</evidence>
<evidence type="ECO:0000256" key="3">
    <source>
        <dbReference type="ARBA" id="ARBA00022729"/>
    </source>
</evidence>
<dbReference type="SMART" id="SM00202">
    <property type="entry name" value="SR"/>
    <property type="match status" value="15"/>
</dbReference>
<dbReference type="FunFam" id="3.10.250.10:FF:000001">
    <property type="entry name" value="Lysyl oxidase 4 isoform X1"/>
    <property type="match status" value="1"/>
</dbReference>
<feature type="disulfide bond" evidence="11">
    <location>
        <begin position="1667"/>
        <end position="1677"/>
    </location>
</feature>
<feature type="domain" description="SRCR" evidence="13">
    <location>
        <begin position="833"/>
        <end position="933"/>
    </location>
</feature>
<sequence length="1781" mass="189470">MLPHKVCALKMGFSRHLLLPVGCPLGRTSAPCVGAKNIRISILLAWLWVSMTGISMADSVTSEVAQLRLVNGPSNCSGRVEVFHNEQWGTVCDDNWDLMEARVVCRQLGCGTALSAPRVSHFGQGTGHIWLHEVNCTGTEAALSQCRAKPWGEHKCNHVEDASVVCADSVIPDPGPLQLVNGPNRCAGRIEVLHNHQWGTVCDDGWDLTDAGVVCRQLGCGTAVSAPGAALFGRGSDTIWLDDVNCTGTEAVLFECKARLWGKSNCHHGEDAGVVCSDSGISNVTQIRLVNGPSRCAGRVEVLHNEQWGTVCDDNWDLTEARVVCRQLGCGTALSAPRVSHFGPGTGLIWLHEVNCTGTEAALSQCRVKPWGEHKCNHVEDASVVCADSAIPDPGSLRLVGGPGPCAGRVEVLHDHQWGTVCDDSWDLTDAGVVCRQLGCGTAVSAPGSALFGRGSDTIWLDDVNCTGTEAVLSECKAQLWGKSNCHHGEDAGVVCSDSPYPHLTEVRLVNSPSRCSGRVEVLHNQQWGTVCDDNWNITDAGVVCRQLGCGTAISAPGGGRFGSGSGRIWLDEVNCTGTEAALAECRARPWGDHNCNHGEDAGVVCSDSGIPQAAQLRLVNGSSRCAGRVEVLHDQHWGAICDGGWDLKDARVVCRQLGCGTALSAPHGAHFGQGTDRIWLAEVNCTGTEAALTECRARPWGDHNCTHREDASVECSAIPEQPTVRLMDGSSRCAGRVEVLHKQQWGTVCDDNWDLRDAGVVCRQLGCGTVSSVTRVAQFGQGSGPIWLDDVECTGTEDALSECRAKPWGTHNCGHGEDAGVVCSGSPALLALRLVNGSSRCAGRVEVLHDQQWGTVCAGGWDLHDARVVCRELSCGTALSALGQAHFGQGTDHIWLDEVNCTGKETSLFECRARPWGTHNCTHGEDAGVVCSAIPEQATIRLVNGPSRCSGRVELLHKQQWGTVCDDNWDITDAGVVCRELGCGMASSAPGTARFGRGSGPIWLDDVACRGTEAALSECRSRPWGTNNCNHGEDASVVCSDSALPEVATIRLVNGPSRCSGRVELLHKQQWGTVCDDNWDVTDAGVVCRQLGCGTASSAPGAARFGQGSGPIWLDDVECRGTEAALSECRSRPWGTNNCNHGEDAGVVCSDSNIPAQTMIRLVNSPSRCAGRVEVLHNLQWGTVCDDNWDLADARVVCRQLGCGTALSASGAARFGRGSDPIWLDDVQCTGTEAALSDCRARPWGNSNCNHGEDAGVVCSDSNIPEQTMIRLVNSPSRCAGRVEVLHNLQWGTVCDDNWDLADARVVCRQLGCGTASSAPGAARFGRGSDPIWLDDVQCTGIEDALSDCRAKPWGNNNCNHGEDAGVVCSDADISEHATIRLVNGSSHCTGRVEVFHNEQWGTVCHDNWDISDAGVVCRQLGCGTAISAPGRAQFGRGSDRIWLDDVQCTGTEDDLTECRAASWGIHNCHHGEDAGVVCSGSRDAEVAPLRLVNGPNRCAGRVEVLRDQEWGTVCHDNWGLSEANVVCRQLACGTALSAPHGAHFGQASHRMWLDDVHCTGTEAALSECRARPWGHHNCDRGEDAGVVCSGHGQLRLQLASGPNPCSGRVEVLFNDTWGTVCDAGWGLPEAGVVCKQMGCGVALSAPGMAQFGHGDTDMWLAGVSCTGKESLLAECQLTRLGSRLCGHGSEAGVVCGQAGPGLLYTMLLSLAAIAVLICGVLLYWRMRRERATRSPLGHVLLEELGAQETPPQFQGMAKPESAEEPDNEITRLMREDAVL</sequence>
<keyword evidence="7" id="KW-0325">Glycoprotein</keyword>
<feature type="domain" description="SRCR" evidence="13">
    <location>
        <begin position="67"/>
        <end position="167"/>
    </location>
</feature>